<dbReference type="PANTHER" id="PTHR13696:SF52">
    <property type="entry name" value="PARA FAMILY PROTEIN CT_582"/>
    <property type="match status" value="1"/>
</dbReference>
<dbReference type="Pfam" id="PF13614">
    <property type="entry name" value="AAA_31"/>
    <property type="match status" value="1"/>
</dbReference>
<dbReference type="Gene3D" id="3.40.50.300">
    <property type="entry name" value="P-loop containing nucleotide triphosphate hydrolases"/>
    <property type="match status" value="1"/>
</dbReference>
<proteinExistence type="predicted"/>
<protein>
    <submittedName>
        <fullName evidence="2">ParA family protein</fullName>
    </submittedName>
</protein>
<dbReference type="InterPro" id="IPR050678">
    <property type="entry name" value="DNA_Partitioning_ATPase"/>
</dbReference>
<evidence type="ECO:0000259" key="1">
    <source>
        <dbReference type="Pfam" id="PF13614"/>
    </source>
</evidence>
<keyword evidence="3" id="KW-1185">Reference proteome</keyword>
<dbReference type="Proteomes" id="UP001460202">
    <property type="component" value="Unassembled WGS sequence"/>
</dbReference>
<dbReference type="EMBL" id="JBBMFL010000005">
    <property type="protein sequence ID" value="MEQ2544436.1"/>
    <property type="molecule type" value="Genomic_DNA"/>
</dbReference>
<name>A0ABV1GW59_9BACT</name>
<dbReference type="RefSeq" id="WP_349093977.1">
    <property type="nucleotide sequence ID" value="NZ_JBBMFL010000005.1"/>
</dbReference>
<organism evidence="2 3">
    <name type="scientific">Alistipes intestinihominis</name>
    <dbReference type="NCBI Taxonomy" id="3133172"/>
    <lineage>
        <taxon>Bacteria</taxon>
        <taxon>Pseudomonadati</taxon>
        <taxon>Bacteroidota</taxon>
        <taxon>Bacteroidia</taxon>
        <taxon>Bacteroidales</taxon>
        <taxon>Rikenellaceae</taxon>
        <taxon>Alistipes</taxon>
    </lineage>
</organism>
<dbReference type="InterPro" id="IPR025669">
    <property type="entry name" value="AAA_dom"/>
</dbReference>
<dbReference type="SUPFAM" id="SSF52540">
    <property type="entry name" value="P-loop containing nucleoside triphosphate hydrolases"/>
    <property type="match status" value="1"/>
</dbReference>
<dbReference type="CDD" id="cd02042">
    <property type="entry name" value="ParAB_family"/>
    <property type="match status" value="1"/>
</dbReference>
<reference evidence="2 3" key="1">
    <citation type="submission" date="2024-03" db="EMBL/GenBank/DDBJ databases">
        <title>Human intestinal bacterial collection.</title>
        <authorList>
            <person name="Pauvert C."/>
            <person name="Hitch T.C.A."/>
            <person name="Clavel T."/>
        </authorList>
    </citation>
    <scope>NUCLEOTIDE SEQUENCE [LARGE SCALE GENOMIC DNA]</scope>
    <source>
        <strain evidence="2 3">CLA-KB-H122</strain>
    </source>
</reference>
<dbReference type="PANTHER" id="PTHR13696">
    <property type="entry name" value="P-LOOP CONTAINING NUCLEOSIDE TRIPHOSPHATE HYDROLASE"/>
    <property type="match status" value="1"/>
</dbReference>
<sequence length="257" mass="28748">MKVITILNLKGGVGKTTSTINLAEYIASVEKKRVLLIDADPQANLTHFYQTDVPKQDNFFGIFAMRDKVQPTIIKRNLHIIPSNARSSKINSLIEGEHNSLYILTDILHSRDYTDIYDFVIIDCPPSLGQTVVNAVVAADYVIIPVTTGEFASQGLESVIAAITTIQREYNPKVTILGILPTLFSAGRVASQNLISHLSDSGLPMFDCRIRYCESFRRAELAHKSVYEFDRRSNAALDMTAFSKEVMLRLKNSNYDQ</sequence>
<dbReference type="PIRSF" id="PIRSF009320">
    <property type="entry name" value="Nuc_binding_HP_1000"/>
    <property type="match status" value="1"/>
</dbReference>
<evidence type="ECO:0000313" key="3">
    <source>
        <dbReference type="Proteomes" id="UP001460202"/>
    </source>
</evidence>
<dbReference type="InterPro" id="IPR027417">
    <property type="entry name" value="P-loop_NTPase"/>
</dbReference>
<comment type="caution">
    <text evidence="2">The sequence shown here is derived from an EMBL/GenBank/DDBJ whole genome shotgun (WGS) entry which is preliminary data.</text>
</comment>
<evidence type="ECO:0000313" key="2">
    <source>
        <dbReference type="EMBL" id="MEQ2544436.1"/>
    </source>
</evidence>
<accession>A0ABV1GW59</accession>
<feature type="domain" description="AAA" evidence="1">
    <location>
        <begin position="1"/>
        <end position="176"/>
    </location>
</feature>
<gene>
    <name evidence="2" type="ORF">WMO46_05680</name>
</gene>